<evidence type="ECO:0000313" key="3">
    <source>
        <dbReference type="EMBL" id="KAJ7301953.1"/>
    </source>
</evidence>
<feature type="transmembrane region" description="Helical" evidence="2">
    <location>
        <begin position="71"/>
        <end position="96"/>
    </location>
</feature>
<feature type="region of interest" description="Disordered" evidence="1">
    <location>
        <begin position="103"/>
        <end position="155"/>
    </location>
</feature>
<accession>A0AAD6YZY4</accession>
<name>A0AAD6YZY4_9AGAR</name>
<evidence type="ECO:0008006" key="5">
    <source>
        <dbReference type="Google" id="ProtNLM"/>
    </source>
</evidence>
<gene>
    <name evidence="3" type="ORF">DFH08DRAFT_906167</name>
</gene>
<keyword evidence="4" id="KW-1185">Reference proteome</keyword>
<protein>
    <recommendedName>
        <fullName evidence="5">Transmembrane protein</fullName>
    </recommendedName>
</protein>
<keyword evidence="2" id="KW-0472">Membrane</keyword>
<organism evidence="3 4">
    <name type="scientific">Mycena albidolilacea</name>
    <dbReference type="NCBI Taxonomy" id="1033008"/>
    <lineage>
        <taxon>Eukaryota</taxon>
        <taxon>Fungi</taxon>
        <taxon>Dikarya</taxon>
        <taxon>Basidiomycota</taxon>
        <taxon>Agaricomycotina</taxon>
        <taxon>Agaricomycetes</taxon>
        <taxon>Agaricomycetidae</taxon>
        <taxon>Agaricales</taxon>
        <taxon>Marasmiineae</taxon>
        <taxon>Mycenaceae</taxon>
        <taxon>Mycena</taxon>
    </lineage>
</organism>
<dbReference type="Proteomes" id="UP001218218">
    <property type="component" value="Unassembled WGS sequence"/>
</dbReference>
<feature type="compositionally biased region" description="Basic and acidic residues" evidence="1">
    <location>
        <begin position="111"/>
        <end position="122"/>
    </location>
</feature>
<dbReference type="EMBL" id="JARIHO010000123">
    <property type="protein sequence ID" value="KAJ7301953.1"/>
    <property type="molecule type" value="Genomic_DNA"/>
</dbReference>
<proteinExistence type="predicted"/>
<evidence type="ECO:0000256" key="1">
    <source>
        <dbReference type="SAM" id="MobiDB-lite"/>
    </source>
</evidence>
<sequence>MPQAPIQIPESLNTRFTAGLTFHPLTSMSIPRMLLSVFVVVEFLAAQSPAVASPTSSATRTLELSHTERTIIGVAVSIGVVLIVIASYFCCCHAACRAARARSIRGSQDQENMREGLQRREAGVPIPRASTDKSGKRVGDGGSVSTDVPPRYDDI</sequence>
<comment type="caution">
    <text evidence="3">The sequence shown here is derived from an EMBL/GenBank/DDBJ whole genome shotgun (WGS) entry which is preliminary data.</text>
</comment>
<evidence type="ECO:0000313" key="4">
    <source>
        <dbReference type="Proteomes" id="UP001218218"/>
    </source>
</evidence>
<feature type="compositionally biased region" description="Basic and acidic residues" evidence="1">
    <location>
        <begin position="130"/>
        <end position="139"/>
    </location>
</feature>
<keyword evidence="2" id="KW-0812">Transmembrane</keyword>
<keyword evidence="2" id="KW-1133">Transmembrane helix</keyword>
<dbReference type="AlphaFoldDB" id="A0AAD6YZY4"/>
<evidence type="ECO:0000256" key="2">
    <source>
        <dbReference type="SAM" id="Phobius"/>
    </source>
</evidence>
<reference evidence="3" key="1">
    <citation type="submission" date="2023-03" db="EMBL/GenBank/DDBJ databases">
        <title>Massive genome expansion in bonnet fungi (Mycena s.s.) driven by repeated elements and novel gene families across ecological guilds.</title>
        <authorList>
            <consortium name="Lawrence Berkeley National Laboratory"/>
            <person name="Harder C.B."/>
            <person name="Miyauchi S."/>
            <person name="Viragh M."/>
            <person name="Kuo A."/>
            <person name="Thoen E."/>
            <person name="Andreopoulos B."/>
            <person name="Lu D."/>
            <person name="Skrede I."/>
            <person name="Drula E."/>
            <person name="Henrissat B."/>
            <person name="Morin E."/>
            <person name="Kohler A."/>
            <person name="Barry K."/>
            <person name="LaButti K."/>
            <person name="Morin E."/>
            <person name="Salamov A."/>
            <person name="Lipzen A."/>
            <person name="Mereny Z."/>
            <person name="Hegedus B."/>
            <person name="Baldrian P."/>
            <person name="Stursova M."/>
            <person name="Weitz H."/>
            <person name="Taylor A."/>
            <person name="Grigoriev I.V."/>
            <person name="Nagy L.G."/>
            <person name="Martin F."/>
            <person name="Kauserud H."/>
        </authorList>
    </citation>
    <scope>NUCLEOTIDE SEQUENCE</scope>
    <source>
        <strain evidence="3">CBHHK002</strain>
    </source>
</reference>